<feature type="compositionally biased region" description="Basic and acidic residues" evidence="8">
    <location>
        <begin position="127"/>
        <end position="149"/>
    </location>
</feature>
<dbReference type="GO" id="GO:0005737">
    <property type="term" value="C:cytoplasm"/>
    <property type="evidence" value="ECO:0007669"/>
    <property type="project" value="TreeGrafter"/>
</dbReference>
<dbReference type="NCBIfam" id="TIGR00605">
    <property type="entry name" value="rad4"/>
    <property type="match status" value="1"/>
</dbReference>
<feature type="region of interest" description="Disordered" evidence="8">
    <location>
        <begin position="1"/>
        <end position="21"/>
    </location>
</feature>
<reference evidence="12" key="1">
    <citation type="submission" date="2023-01" db="EMBL/GenBank/DDBJ databases">
        <title>Genome assembly of the deep-sea coral Lophelia pertusa.</title>
        <authorList>
            <person name="Herrera S."/>
            <person name="Cordes E."/>
        </authorList>
    </citation>
    <scope>NUCLEOTIDE SEQUENCE</scope>
    <source>
        <strain evidence="12">USNM1676648</strain>
        <tissue evidence="12">Polyp</tissue>
    </source>
</reference>
<dbReference type="PANTHER" id="PTHR12135:SF0">
    <property type="entry name" value="DNA REPAIR PROTEIN COMPLEMENTING XP-C CELLS"/>
    <property type="match status" value="1"/>
</dbReference>
<evidence type="ECO:0000256" key="6">
    <source>
        <dbReference type="ARBA" id="ARBA00023204"/>
    </source>
</evidence>
<feature type="domain" description="Rad4 beta-hairpin" evidence="11">
    <location>
        <begin position="545"/>
        <end position="619"/>
    </location>
</feature>
<dbReference type="InterPro" id="IPR018026">
    <property type="entry name" value="DNA_repair_Rad4-like"/>
</dbReference>
<dbReference type="InterPro" id="IPR004583">
    <property type="entry name" value="DNA_repair_Rad4"/>
</dbReference>
<feature type="compositionally biased region" description="Acidic residues" evidence="8">
    <location>
        <begin position="212"/>
        <end position="231"/>
    </location>
</feature>
<evidence type="ECO:0000256" key="8">
    <source>
        <dbReference type="SAM" id="MobiDB-lite"/>
    </source>
</evidence>
<dbReference type="InterPro" id="IPR018326">
    <property type="entry name" value="Rad4_beta-hairpin_dom1"/>
</dbReference>
<keyword evidence="4" id="KW-0227">DNA damage</keyword>
<dbReference type="Pfam" id="PF03835">
    <property type="entry name" value="Rad4"/>
    <property type="match status" value="1"/>
</dbReference>
<dbReference type="SUPFAM" id="SSF54001">
    <property type="entry name" value="Cysteine proteinases"/>
    <property type="match status" value="1"/>
</dbReference>
<evidence type="ECO:0000259" key="11">
    <source>
        <dbReference type="SMART" id="SM01032"/>
    </source>
</evidence>
<dbReference type="Gene3D" id="2.20.20.110">
    <property type="entry name" value="Rad4, beta-hairpin domain BHD1"/>
    <property type="match status" value="1"/>
</dbReference>
<organism evidence="12 13">
    <name type="scientific">Desmophyllum pertusum</name>
    <dbReference type="NCBI Taxonomy" id="174260"/>
    <lineage>
        <taxon>Eukaryota</taxon>
        <taxon>Metazoa</taxon>
        <taxon>Cnidaria</taxon>
        <taxon>Anthozoa</taxon>
        <taxon>Hexacorallia</taxon>
        <taxon>Scleractinia</taxon>
        <taxon>Caryophylliina</taxon>
        <taxon>Caryophylliidae</taxon>
        <taxon>Desmophyllum</taxon>
    </lineage>
</organism>
<comment type="similarity">
    <text evidence="2">Belongs to the XPC family.</text>
</comment>
<feature type="compositionally biased region" description="Basic and acidic residues" evidence="8">
    <location>
        <begin position="96"/>
        <end position="112"/>
    </location>
</feature>
<dbReference type="SMART" id="SM01030">
    <property type="entry name" value="BHD_1"/>
    <property type="match status" value="1"/>
</dbReference>
<evidence type="ECO:0000313" key="13">
    <source>
        <dbReference type="Proteomes" id="UP001163046"/>
    </source>
</evidence>
<dbReference type="AlphaFoldDB" id="A0A9X0DBY5"/>
<evidence type="ECO:0000259" key="9">
    <source>
        <dbReference type="SMART" id="SM01030"/>
    </source>
</evidence>
<feature type="region of interest" description="Disordered" evidence="8">
    <location>
        <begin position="53"/>
        <end position="264"/>
    </location>
</feature>
<dbReference type="InterPro" id="IPR018328">
    <property type="entry name" value="Rad4_beta-hairpin_dom3"/>
</dbReference>
<evidence type="ECO:0000256" key="3">
    <source>
        <dbReference type="ARBA" id="ARBA00022553"/>
    </source>
</evidence>
<protein>
    <submittedName>
        <fullName evidence="12">Uncharacterized protein</fullName>
    </submittedName>
</protein>
<evidence type="ECO:0000256" key="1">
    <source>
        <dbReference type="ARBA" id="ARBA00004123"/>
    </source>
</evidence>
<dbReference type="InterPro" id="IPR036985">
    <property type="entry name" value="Transglutaminase-like_sf"/>
</dbReference>
<proteinExistence type="inferred from homology"/>
<keyword evidence="7" id="KW-0539">Nucleus</keyword>
<feature type="domain" description="Rad4 beta-hairpin" evidence="9">
    <location>
        <begin position="429"/>
        <end position="481"/>
    </location>
</feature>
<dbReference type="GO" id="GO:0006289">
    <property type="term" value="P:nucleotide-excision repair"/>
    <property type="evidence" value="ECO:0007669"/>
    <property type="project" value="InterPro"/>
</dbReference>
<comment type="subcellular location">
    <subcellularLocation>
        <location evidence="1">Nucleus</location>
    </subcellularLocation>
</comment>
<keyword evidence="6" id="KW-0234">DNA repair</keyword>
<dbReference type="InterPro" id="IPR042488">
    <property type="entry name" value="Rad4_BHD3_sf"/>
</dbReference>
<dbReference type="SMART" id="SM01032">
    <property type="entry name" value="BHD_3"/>
    <property type="match status" value="1"/>
</dbReference>
<feature type="compositionally biased region" description="Polar residues" evidence="8">
    <location>
        <begin position="252"/>
        <end position="264"/>
    </location>
</feature>
<evidence type="ECO:0000259" key="10">
    <source>
        <dbReference type="SMART" id="SM01031"/>
    </source>
</evidence>
<dbReference type="Pfam" id="PF10405">
    <property type="entry name" value="BHD_3"/>
    <property type="match status" value="1"/>
</dbReference>
<feature type="non-terminal residue" evidence="12">
    <location>
        <position position="1"/>
    </location>
</feature>
<dbReference type="InterPro" id="IPR038765">
    <property type="entry name" value="Papain-like_cys_pep_sf"/>
</dbReference>
<gene>
    <name evidence="12" type="ORF">OS493_006114</name>
</gene>
<dbReference type="GO" id="GO:0000111">
    <property type="term" value="C:nucleotide-excision repair factor 2 complex"/>
    <property type="evidence" value="ECO:0007669"/>
    <property type="project" value="TreeGrafter"/>
</dbReference>
<accession>A0A9X0DBY5</accession>
<comment type="caution">
    <text evidence="12">The sequence shown here is derived from an EMBL/GenBank/DDBJ whole genome shotgun (WGS) entry which is preliminary data.</text>
</comment>
<dbReference type="Gene3D" id="3.30.70.2460">
    <property type="entry name" value="Rad4, beta-hairpin domain BHD3"/>
    <property type="match status" value="1"/>
</dbReference>
<feature type="domain" description="Rad4 beta-hairpin" evidence="10">
    <location>
        <begin position="483"/>
        <end position="538"/>
    </location>
</feature>
<evidence type="ECO:0000256" key="4">
    <source>
        <dbReference type="ARBA" id="ARBA00022763"/>
    </source>
</evidence>
<feature type="compositionally biased region" description="Basic and acidic residues" evidence="8">
    <location>
        <begin position="232"/>
        <end position="245"/>
    </location>
</feature>
<feature type="compositionally biased region" description="Low complexity" evidence="8">
    <location>
        <begin position="154"/>
        <end position="166"/>
    </location>
</feature>
<keyword evidence="5" id="KW-0238">DNA-binding</keyword>
<evidence type="ECO:0000256" key="7">
    <source>
        <dbReference type="ARBA" id="ARBA00023242"/>
    </source>
</evidence>
<dbReference type="OrthoDB" id="300780at2759"/>
<dbReference type="EMBL" id="MU825398">
    <property type="protein sequence ID" value="KAJ7393148.1"/>
    <property type="molecule type" value="Genomic_DNA"/>
</dbReference>
<sequence length="735" mass="83048">FQSEFSSTDDARTGDKETDKQIDKFQNLSEVFVTILRALGFLTRLVYSLQPMSAKGADVDSKASPKNAKKKSPKASKTAPKNTPEDSAKKLTQPRKQKEAIKPKNIKTENKLKTTAANASVVSHSRSKSDSRSDSNKTQAEKCLKKESGKLLNSAKSAAKTRSKSSQVSKTVTEEMDRASSSNNPVKKNVKKRPLRKRSRVDYSLCGSENGNDADEEWNEQSSDSEELEDMDNSRENSTKKDKTPLARKKVSSANSDSGTPNGSSSFSFVDLVGDDSDFEVTSKPLVKRKVSTGSLERKRKVAKIISSDDSDESVKCIGNVYNEKDINWWSEVYLPLDKKWICVHLESSSVNHPELCEKQATQPLVYVVSFDNKNAVKDVTNRYASALNSKTRKLRIDSDWWEDTLQPYKSRNKKMDQMEDLHLEDQLLEKPLPTSITEFKNHPLYVLKRHLLKFEAIYPETAAILGYCRSEAVYSRDCLQMLHTREKWLNEALVVKQGEKPYKIVKGRPKRNQPIHERDSVTIDLFGRWQTERYKPPPAKDGKVPRNEYGNVELFLPCMLPPGTKHIQINGIQRVAKKLGIDSAQAVVGFDFHCGFSHPVLDGVVVCEEFEQVLLDAWQEEEEQAEKRKAEKREKRMLANWRLLTRSLLIRERLKKRYDTEEVSMAEASSSALGDDAVTDTSISWPLNRQEGKASVAGEGHCHVFPESGHRQDPVTGEWSKTCSCGLTLPFEKM</sequence>
<dbReference type="Proteomes" id="UP001163046">
    <property type="component" value="Unassembled WGS sequence"/>
</dbReference>
<evidence type="ECO:0000256" key="2">
    <source>
        <dbReference type="ARBA" id="ARBA00009525"/>
    </source>
</evidence>
<dbReference type="GO" id="GO:0006298">
    <property type="term" value="P:mismatch repair"/>
    <property type="evidence" value="ECO:0007669"/>
    <property type="project" value="TreeGrafter"/>
</dbReference>
<dbReference type="Pfam" id="PF10404">
    <property type="entry name" value="BHD_2"/>
    <property type="match status" value="1"/>
</dbReference>
<evidence type="ECO:0000256" key="5">
    <source>
        <dbReference type="ARBA" id="ARBA00023125"/>
    </source>
</evidence>
<name>A0A9X0DBY5_9CNID</name>
<evidence type="ECO:0000313" key="12">
    <source>
        <dbReference type="EMBL" id="KAJ7393148.1"/>
    </source>
</evidence>
<dbReference type="Gene3D" id="3.90.260.10">
    <property type="entry name" value="Transglutaminase-like"/>
    <property type="match status" value="2"/>
</dbReference>
<keyword evidence="13" id="KW-1185">Reference proteome</keyword>
<feature type="compositionally biased region" description="Basic and acidic residues" evidence="8">
    <location>
        <begin position="9"/>
        <end position="21"/>
    </location>
</feature>
<feature type="compositionally biased region" description="Basic residues" evidence="8">
    <location>
        <begin position="188"/>
        <end position="199"/>
    </location>
</feature>
<dbReference type="InterPro" id="IPR018327">
    <property type="entry name" value="BHD_2"/>
</dbReference>
<dbReference type="PANTHER" id="PTHR12135">
    <property type="entry name" value="DNA REPAIR PROTEIN XP-C / RAD4"/>
    <property type="match status" value="1"/>
</dbReference>
<dbReference type="SMART" id="SM01031">
    <property type="entry name" value="BHD_2"/>
    <property type="match status" value="1"/>
</dbReference>
<dbReference type="GO" id="GO:0071942">
    <property type="term" value="C:XPC complex"/>
    <property type="evidence" value="ECO:0007669"/>
    <property type="project" value="TreeGrafter"/>
</dbReference>
<dbReference type="Pfam" id="PF10403">
    <property type="entry name" value="BHD_1"/>
    <property type="match status" value="1"/>
</dbReference>
<dbReference type="GO" id="GO:0003697">
    <property type="term" value="F:single-stranded DNA binding"/>
    <property type="evidence" value="ECO:0007669"/>
    <property type="project" value="TreeGrafter"/>
</dbReference>
<dbReference type="FunFam" id="2.20.20.110:FF:000001">
    <property type="entry name" value="DNA repair protein complementing XP-C cells"/>
    <property type="match status" value="1"/>
</dbReference>
<keyword evidence="3" id="KW-0597">Phosphoprotein</keyword>
<dbReference type="GO" id="GO:0003684">
    <property type="term" value="F:damaged DNA binding"/>
    <property type="evidence" value="ECO:0007669"/>
    <property type="project" value="InterPro"/>
</dbReference>
<dbReference type="FunFam" id="3.30.70.2460:FF:000001">
    <property type="entry name" value="DNA repair protein Rad4 family"/>
    <property type="match status" value="1"/>
</dbReference>
<dbReference type="InterPro" id="IPR018325">
    <property type="entry name" value="Rad4/PNGase_transGLS-fold"/>
</dbReference>